<dbReference type="Pfam" id="PF24883">
    <property type="entry name" value="NPHP3_N"/>
    <property type="match status" value="1"/>
</dbReference>
<dbReference type="PANTHER" id="PTHR10039:SF5">
    <property type="entry name" value="NACHT DOMAIN-CONTAINING PROTEIN"/>
    <property type="match status" value="1"/>
</dbReference>
<dbReference type="EMBL" id="LSBI01000010">
    <property type="protein sequence ID" value="OAQ79301.1"/>
    <property type="molecule type" value="Genomic_DNA"/>
</dbReference>
<gene>
    <name evidence="3" type="ORF">VFPFJ_09787</name>
</gene>
<dbReference type="InterPro" id="IPR056884">
    <property type="entry name" value="NPHP3-like_N"/>
</dbReference>
<dbReference type="PANTHER" id="PTHR10039">
    <property type="entry name" value="AMELOGENIN"/>
    <property type="match status" value="1"/>
</dbReference>
<dbReference type="STRING" id="33203.A0A179GPS3"/>
<dbReference type="InterPro" id="IPR027417">
    <property type="entry name" value="P-loop_NTPase"/>
</dbReference>
<evidence type="ECO:0000256" key="1">
    <source>
        <dbReference type="ARBA" id="ARBA00022737"/>
    </source>
</evidence>
<evidence type="ECO:0000259" key="2">
    <source>
        <dbReference type="Pfam" id="PF24883"/>
    </source>
</evidence>
<reference evidence="3 4" key="1">
    <citation type="submission" date="2016-02" db="EMBL/GenBank/DDBJ databases">
        <title>Biosynthesis of antibiotic leucinostatins and their inhibition on Phytophthora in bio-control Purpureocillium lilacinum.</title>
        <authorList>
            <person name="Wang G."/>
            <person name="Liu Z."/>
            <person name="Lin R."/>
            <person name="Li E."/>
            <person name="Mao Z."/>
            <person name="Ling J."/>
            <person name="Yin W."/>
            <person name="Xie B."/>
        </authorList>
    </citation>
    <scope>NUCLEOTIDE SEQUENCE [LARGE SCALE GENOMIC DNA]</scope>
    <source>
        <strain evidence="3">PLFJ-1</strain>
    </source>
</reference>
<proteinExistence type="predicted"/>
<dbReference type="AlphaFoldDB" id="A0A179GPS3"/>
<protein>
    <submittedName>
        <fullName evidence="3">NACHT domain-containing protein</fullName>
    </submittedName>
</protein>
<organism evidence="3 4">
    <name type="scientific">Purpureocillium lilacinum</name>
    <name type="common">Paecilomyces lilacinus</name>
    <dbReference type="NCBI Taxonomy" id="33203"/>
    <lineage>
        <taxon>Eukaryota</taxon>
        <taxon>Fungi</taxon>
        <taxon>Dikarya</taxon>
        <taxon>Ascomycota</taxon>
        <taxon>Pezizomycotina</taxon>
        <taxon>Sordariomycetes</taxon>
        <taxon>Hypocreomycetidae</taxon>
        <taxon>Hypocreales</taxon>
        <taxon>Ophiocordycipitaceae</taxon>
        <taxon>Purpureocillium</taxon>
    </lineage>
</organism>
<accession>A0A179GPS3</accession>
<evidence type="ECO:0000313" key="3">
    <source>
        <dbReference type="EMBL" id="OAQ79301.1"/>
    </source>
</evidence>
<name>A0A179GPS3_PURLI</name>
<feature type="domain" description="Nephrocystin 3-like N-terminal" evidence="2">
    <location>
        <begin position="233"/>
        <end position="344"/>
    </location>
</feature>
<comment type="caution">
    <text evidence="3">The sequence shown here is derived from an EMBL/GenBank/DDBJ whole genome shotgun (WGS) entry which is preliminary data.</text>
</comment>
<dbReference type="Gene3D" id="3.40.50.300">
    <property type="entry name" value="P-loop containing nucleotide triphosphate hydrolases"/>
    <property type="match status" value="1"/>
</dbReference>
<dbReference type="Proteomes" id="UP000078340">
    <property type="component" value="Unassembled WGS sequence"/>
</dbReference>
<dbReference type="OMA" id="IDHIWEG"/>
<sequence length="353" mass="40062">MDKAPVPLTKDDRELLEIAEGSLSTAADLRAELDKISGSLSKGKAAAAFRAWLKAATGGRRRIEKLDKIMRSRQAVLETRLLIRLCTKTDAILIQNRDDFNSLNAILQGFVQARGRDQTSLDKLILEKSASLTAHVSNEVAQLQLATARNIASESSRMQGHINSQMEHLMRAEAAVRDQERLSESLVYPSMNERKNSIQRPHEDSFEWIFHPEYLDARETEDWTFERESRRWDDFKTWLHTEDEQPYWIRGKAGSGKSTLMKFLITHPETKATLDASQPSSVVVSHFLWALGQALQKSIKGIFCSLLHQLLLEDQGLPNQVLETFAYARLKRSTSDWSSEELETLLVYALSAH</sequence>
<evidence type="ECO:0000313" key="4">
    <source>
        <dbReference type="Proteomes" id="UP000078340"/>
    </source>
</evidence>
<keyword evidence="1" id="KW-0677">Repeat</keyword>